<accession>A0A1Z4VM99</accession>
<keyword evidence="3" id="KW-1185">Reference proteome</keyword>
<dbReference type="KEGG" id="ttc:FOKN1_0313"/>
<name>A0A1Z4VM99_9GAMM</name>
<dbReference type="AlphaFoldDB" id="A0A1Z4VM99"/>
<dbReference type="Proteomes" id="UP000218765">
    <property type="component" value="Chromosome"/>
</dbReference>
<dbReference type="Gene3D" id="3.30.70.1290">
    <property type="entry name" value="Transposase IS200-like"/>
    <property type="match status" value="1"/>
</dbReference>
<dbReference type="NCBIfam" id="NF047646">
    <property type="entry name" value="REP_Tyr_transpos"/>
    <property type="match status" value="1"/>
</dbReference>
<gene>
    <name evidence="2" type="ORF">FOKN1_0313</name>
</gene>
<feature type="domain" description="Transposase IS200-like" evidence="1">
    <location>
        <begin position="9"/>
        <end position="132"/>
    </location>
</feature>
<dbReference type="PANTHER" id="PTHR36966:SF1">
    <property type="entry name" value="REP-ASSOCIATED TYROSINE TRANSPOSASE"/>
    <property type="match status" value="1"/>
</dbReference>
<dbReference type="EMBL" id="AP018052">
    <property type="protein sequence ID" value="BAZ92717.1"/>
    <property type="molecule type" value="Genomic_DNA"/>
</dbReference>
<dbReference type="InterPro" id="IPR036515">
    <property type="entry name" value="Transposase_17_sf"/>
</dbReference>
<evidence type="ECO:0000259" key="1">
    <source>
        <dbReference type="SMART" id="SM01321"/>
    </source>
</evidence>
<dbReference type="SUPFAM" id="SSF143422">
    <property type="entry name" value="Transposase IS200-like"/>
    <property type="match status" value="1"/>
</dbReference>
<protein>
    <submittedName>
        <fullName evidence="2">Transposase</fullName>
    </submittedName>
</protein>
<organism evidence="2 3">
    <name type="scientific">Thiohalobacter thiocyanaticus</name>
    <dbReference type="NCBI Taxonomy" id="585455"/>
    <lineage>
        <taxon>Bacteria</taxon>
        <taxon>Pseudomonadati</taxon>
        <taxon>Pseudomonadota</taxon>
        <taxon>Gammaproteobacteria</taxon>
        <taxon>Thiohalobacterales</taxon>
        <taxon>Thiohalobacteraceae</taxon>
        <taxon>Thiohalobacter</taxon>
    </lineage>
</organism>
<sequence length="177" mass="20774">MTQYRRHYVAGGTYFFTVTLADRSSRLLTEQIALLRRAVRETRLEHPFNIDAIVILPDHLHAIWTLPVGDADFSVRWRKIKARFSRRLPKLAAVSRSGRQKGERGVWQRRFWEHAIRNPLDLRNHIDYIHYNPVKHGHCRRVSDWPYSSFHRYCASGVYPRDWSGCVAETIAGSFGE</sequence>
<evidence type="ECO:0000313" key="2">
    <source>
        <dbReference type="EMBL" id="BAZ92717.1"/>
    </source>
</evidence>
<dbReference type="PANTHER" id="PTHR36966">
    <property type="entry name" value="REP-ASSOCIATED TYROSINE TRANSPOSASE"/>
    <property type="match status" value="1"/>
</dbReference>
<dbReference type="GO" id="GO:0004803">
    <property type="term" value="F:transposase activity"/>
    <property type="evidence" value="ECO:0007669"/>
    <property type="project" value="InterPro"/>
</dbReference>
<evidence type="ECO:0000313" key="3">
    <source>
        <dbReference type="Proteomes" id="UP000218765"/>
    </source>
</evidence>
<dbReference type="SMART" id="SM01321">
    <property type="entry name" value="Y1_Tnp"/>
    <property type="match status" value="1"/>
</dbReference>
<proteinExistence type="predicted"/>
<reference evidence="2 3" key="1">
    <citation type="submission" date="2017-05" db="EMBL/GenBank/DDBJ databases">
        <title>Thiocyanate degradation by Thiohalobacter thiocyanaticus FOKN1.</title>
        <authorList>
            <person name="Oshiki M."/>
            <person name="Fukushima T."/>
            <person name="Kawano S."/>
            <person name="Nakagawa J."/>
        </authorList>
    </citation>
    <scope>NUCLEOTIDE SEQUENCE [LARGE SCALE GENOMIC DNA]</scope>
    <source>
        <strain evidence="2 3">FOKN1</strain>
    </source>
</reference>
<dbReference type="GO" id="GO:0043565">
    <property type="term" value="F:sequence-specific DNA binding"/>
    <property type="evidence" value="ECO:0007669"/>
    <property type="project" value="TreeGrafter"/>
</dbReference>
<dbReference type="InterPro" id="IPR052715">
    <property type="entry name" value="RAYT_transposase"/>
</dbReference>
<dbReference type="OrthoDB" id="9794403at2"/>
<dbReference type="InterPro" id="IPR002686">
    <property type="entry name" value="Transposase_17"/>
</dbReference>
<dbReference type="GO" id="GO:0006313">
    <property type="term" value="P:DNA transposition"/>
    <property type="evidence" value="ECO:0007669"/>
    <property type="project" value="InterPro"/>
</dbReference>
<dbReference type="RefSeq" id="WP_096364051.1">
    <property type="nucleotide sequence ID" value="NZ_AP018052.1"/>
</dbReference>